<sequence length="165" mass="18704">MKIRACVRRILREGELRSKLEPAAACGAESEIRSCPSEGTTLIDSAREPSPRPKWLRKRRLVLNLHRSPAAYRSDANRPQDCHRFASIRLNQGHDRLTHDSPRNKRTVRFCVMNGNGLADDRYRLAQKGVIRRQSEETRSTWTSPGLSAANKLASSTIELICISR</sequence>
<dbReference type="AlphaFoldDB" id="A0A835R3X0"/>
<dbReference type="EMBL" id="JADCNL010000006">
    <property type="protein sequence ID" value="KAG0477232.1"/>
    <property type="molecule type" value="Genomic_DNA"/>
</dbReference>
<comment type="caution">
    <text evidence="2">The sequence shown here is derived from an EMBL/GenBank/DDBJ whole genome shotgun (WGS) entry which is preliminary data.</text>
</comment>
<organism evidence="2 4">
    <name type="scientific">Vanilla planifolia</name>
    <name type="common">Vanilla</name>
    <dbReference type="NCBI Taxonomy" id="51239"/>
    <lineage>
        <taxon>Eukaryota</taxon>
        <taxon>Viridiplantae</taxon>
        <taxon>Streptophyta</taxon>
        <taxon>Embryophyta</taxon>
        <taxon>Tracheophyta</taxon>
        <taxon>Spermatophyta</taxon>
        <taxon>Magnoliopsida</taxon>
        <taxon>Liliopsida</taxon>
        <taxon>Asparagales</taxon>
        <taxon>Orchidaceae</taxon>
        <taxon>Vanilloideae</taxon>
        <taxon>Vanilleae</taxon>
        <taxon>Vanilla</taxon>
    </lineage>
</organism>
<evidence type="ECO:0000313" key="4">
    <source>
        <dbReference type="Proteomes" id="UP000639772"/>
    </source>
</evidence>
<dbReference type="Proteomes" id="UP000636800">
    <property type="component" value="Chromosome 6"/>
</dbReference>
<proteinExistence type="predicted"/>
<evidence type="ECO:0000313" key="2">
    <source>
        <dbReference type="EMBL" id="KAG0478917.1"/>
    </source>
</evidence>
<reference evidence="3 4" key="1">
    <citation type="journal article" date="2020" name="Nat. Food">
        <title>A phased Vanilla planifolia genome enables genetic improvement of flavour and production.</title>
        <authorList>
            <person name="Hasing T."/>
            <person name="Tang H."/>
            <person name="Brym M."/>
            <person name="Khazi F."/>
            <person name="Huang T."/>
            <person name="Chambers A.H."/>
        </authorList>
    </citation>
    <scope>NUCLEOTIDE SEQUENCE [LARGE SCALE GENOMIC DNA]</scope>
    <source>
        <tissue evidence="2">Leaf</tissue>
    </source>
</reference>
<protein>
    <submittedName>
        <fullName evidence="2">Uncharacterized protein</fullName>
    </submittedName>
</protein>
<keyword evidence="3" id="KW-1185">Reference proteome</keyword>
<accession>A0A835R3X0</accession>
<dbReference type="Proteomes" id="UP000639772">
    <property type="component" value="Chromosome 6"/>
</dbReference>
<evidence type="ECO:0000313" key="1">
    <source>
        <dbReference type="EMBL" id="KAG0477232.1"/>
    </source>
</evidence>
<gene>
    <name evidence="2" type="ORF">HPP92_013636</name>
    <name evidence="1" type="ORF">HPP92_014073</name>
</gene>
<name>A0A835R3X0_VANPL</name>
<evidence type="ECO:0000313" key="3">
    <source>
        <dbReference type="Proteomes" id="UP000636800"/>
    </source>
</evidence>
<dbReference type="EMBL" id="JADCNM010000006">
    <property type="protein sequence ID" value="KAG0478917.1"/>
    <property type="molecule type" value="Genomic_DNA"/>
</dbReference>